<dbReference type="HOGENOM" id="CLU_022936_2_1_5"/>
<evidence type="ECO:0000313" key="5">
    <source>
        <dbReference type="Proteomes" id="UP000008850"/>
    </source>
</evidence>
<name>G4R8W2_PELHB</name>
<organism evidence="4 5">
    <name type="scientific">Pelagibacterium halotolerans (strain DSM 22347 / JCM 15775 / CGMCC 1.7692 / B2)</name>
    <dbReference type="NCBI Taxonomy" id="1082931"/>
    <lineage>
        <taxon>Bacteria</taxon>
        <taxon>Pseudomonadati</taxon>
        <taxon>Pseudomonadota</taxon>
        <taxon>Alphaproteobacteria</taxon>
        <taxon>Hyphomicrobiales</taxon>
        <taxon>Devosiaceae</taxon>
        <taxon>Pelagibacterium</taxon>
    </lineage>
</organism>
<feature type="transmembrane region" description="Helical" evidence="1">
    <location>
        <begin position="588"/>
        <end position="618"/>
    </location>
</feature>
<dbReference type="Pfam" id="PF07331">
    <property type="entry name" value="TctB"/>
    <property type="match status" value="1"/>
</dbReference>
<protein>
    <submittedName>
        <fullName evidence="4">Tricarboxylate transport membrane protein TctA / tricarboxylate transport protein TctB</fullName>
    </submittedName>
</protein>
<keyword evidence="1" id="KW-1133">Transmembrane helix</keyword>
<keyword evidence="1" id="KW-0472">Membrane</keyword>
<dbReference type="KEGG" id="phl:KKY_1357"/>
<dbReference type="AlphaFoldDB" id="G4R8W2"/>
<evidence type="ECO:0000259" key="3">
    <source>
        <dbReference type="Pfam" id="PF07331"/>
    </source>
</evidence>
<dbReference type="eggNOG" id="COG3333">
    <property type="taxonomic scope" value="Bacteria"/>
</dbReference>
<dbReference type="RefSeq" id="WP_014130528.1">
    <property type="nucleotide sequence ID" value="NC_016078.1"/>
</dbReference>
<feature type="transmembrane region" description="Helical" evidence="1">
    <location>
        <begin position="109"/>
        <end position="134"/>
    </location>
</feature>
<feature type="transmembrane region" description="Helical" evidence="1">
    <location>
        <begin position="355"/>
        <end position="382"/>
    </location>
</feature>
<feature type="transmembrane region" description="Helical" evidence="1">
    <location>
        <begin position="533"/>
        <end position="556"/>
    </location>
</feature>
<evidence type="ECO:0000313" key="4">
    <source>
        <dbReference type="EMBL" id="AEQ51379.1"/>
    </source>
</evidence>
<feature type="transmembrane region" description="Helical" evidence="1">
    <location>
        <begin position="194"/>
        <end position="215"/>
    </location>
</feature>
<accession>G4R8W2</accession>
<dbReference type="Proteomes" id="UP000008850">
    <property type="component" value="Chromosome"/>
</dbReference>
<feature type="transmembrane region" description="Helical" evidence="1">
    <location>
        <begin position="508"/>
        <end position="527"/>
    </location>
</feature>
<feature type="transmembrane region" description="Helical" evidence="1">
    <location>
        <begin position="413"/>
        <end position="432"/>
    </location>
</feature>
<reference evidence="4 5" key="1">
    <citation type="journal article" date="2012" name="J. Bacteriol.">
        <title>Complete genome sequence of Pelagibacterium halotolerans B2T.</title>
        <authorList>
            <person name="Huo Y.Y."/>
            <person name="Cheng H."/>
            <person name="Han X.F."/>
            <person name="Jiang X.W."/>
            <person name="Sun C."/>
            <person name="Zhang X.Q."/>
            <person name="Zhu X.F."/>
            <person name="Liu Y.F."/>
            <person name="Li P.F."/>
            <person name="Ni P.X."/>
            <person name="Wu M."/>
        </authorList>
    </citation>
    <scope>NUCLEOTIDE SEQUENCE [LARGE SCALE GENOMIC DNA]</scope>
    <source>
        <strain evidence="5">DSM 22347 / JCM 15775 / CGMCC 1.7692 / B2</strain>
    </source>
</reference>
<evidence type="ECO:0000256" key="1">
    <source>
        <dbReference type="SAM" id="Phobius"/>
    </source>
</evidence>
<dbReference type="STRING" id="1082931.KKY_1357"/>
<evidence type="ECO:0000259" key="2">
    <source>
        <dbReference type="Pfam" id="PF01970"/>
    </source>
</evidence>
<keyword evidence="1" id="KW-0812">Transmembrane</keyword>
<feature type="transmembrane region" description="Helical" evidence="1">
    <location>
        <begin position="321"/>
        <end position="343"/>
    </location>
</feature>
<sequence>MIIDAFLEALGNVLTLHHFMYLMVGVVVGLIVGVLPGLGGIVGMSLLLPFVYGMDATSALAMLIGILPVLATSDTFASILMGIPGSSASQATILDGFPMSKKGQAARALTAAFSASFLGGIVGAIVLTLCALIARPLILSFGAAELFMLTLFGLSMVGVLSGQSLPKGIAACAAGLALGSIGAAPATGEYRMDFGTLYLMDGIPLVVVGLALFAVPEIGDLLRRNASIAETGAKTNLGAGWLQGIKDTWTYRWIAMRCSGMGALLGMIPGLGGSVVDWIAYGHVVQTSRDKSQFGEGDVRGVIAVESTTAAKDGGALVPTLLFGIPGSGSMAIFLAGMILIGLQPGPAMVGRDLGMTYTIVWSLAVANIMGTLLCLFLAPGIARLTTIRFALIAPFMVMVISFAAFQPSRSLLDLVTLLAVGVFGILLRRFGWPRPAFLIGFVLATQGERYLYQAVQFSGWNAFGRPIVIIIALIIIASVWLGARAGKASGGSVKTEGEGTMSETSSIWPQVAFTGLLVALFLFTGYEALDLTFLAQVFPAGVAIVGLLATAYILWSQLRGGRLSRELFDGEDERRKSDDGPMGPIKYILMLAGFVGLIALVGYFPALMVFFVLFLHFVAKTRWWVTLLLTALAAAILLTLASALNLLLPQGVLQNYFYDYLRWPFR</sequence>
<dbReference type="PANTHER" id="PTHR35342">
    <property type="entry name" value="TRICARBOXYLIC TRANSPORT PROTEIN"/>
    <property type="match status" value="1"/>
</dbReference>
<keyword evidence="5" id="KW-1185">Reference proteome</keyword>
<dbReference type="InterPro" id="IPR009936">
    <property type="entry name" value="DUF1468"/>
</dbReference>
<feature type="transmembrane region" description="Helical" evidence="1">
    <location>
        <begin position="140"/>
        <end position="161"/>
    </location>
</feature>
<dbReference type="EMBL" id="CP003075">
    <property type="protein sequence ID" value="AEQ51379.1"/>
    <property type="molecule type" value="Genomic_DNA"/>
</dbReference>
<dbReference type="InterPro" id="IPR002823">
    <property type="entry name" value="DUF112_TM"/>
</dbReference>
<feature type="transmembrane region" description="Helical" evidence="1">
    <location>
        <begin position="388"/>
        <end position="406"/>
    </location>
</feature>
<feature type="domain" description="DUF1468" evidence="3">
    <location>
        <begin position="517"/>
        <end position="650"/>
    </location>
</feature>
<feature type="domain" description="DUF112" evidence="2">
    <location>
        <begin position="20"/>
        <end position="439"/>
    </location>
</feature>
<feature type="transmembrane region" description="Helical" evidence="1">
    <location>
        <begin position="20"/>
        <end position="43"/>
    </location>
</feature>
<feature type="transmembrane region" description="Helical" evidence="1">
    <location>
        <begin position="50"/>
        <end position="70"/>
    </location>
</feature>
<feature type="transmembrane region" description="Helical" evidence="1">
    <location>
        <begin position="624"/>
        <end position="649"/>
    </location>
</feature>
<feature type="transmembrane region" description="Helical" evidence="1">
    <location>
        <begin position="468"/>
        <end position="487"/>
    </location>
</feature>
<dbReference type="Pfam" id="PF01970">
    <property type="entry name" value="TctA"/>
    <property type="match status" value="1"/>
</dbReference>
<feature type="transmembrane region" description="Helical" evidence="1">
    <location>
        <begin position="168"/>
        <end position="188"/>
    </location>
</feature>
<gene>
    <name evidence="4" type="ordered locus">KKY_1357</name>
</gene>
<feature type="transmembrane region" description="Helical" evidence="1">
    <location>
        <begin position="261"/>
        <end position="281"/>
    </location>
</feature>
<proteinExistence type="predicted"/>
<dbReference type="PATRIC" id="fig|1082931.4.peg.1336"/>
<dbReference type="PANTHER" id="PTHR35342:SF5">
    <property type="entry name" value="TRICARBOXYLIC TRANSPORT PROTEIN"/>
    <property type="match status" value="1"/>
</dbReference>